<evidence type="ECO:0000259" key="10">
    <source>
        <dbReference type="PROSITE" id="PS50011"/>
    </source>
</evidence>
<dbReference type="Gene3D" id="1.10.510.10">
    <property type="entry name" value="Transferase(Phosphotransferase) domain 1"/>
    <property type="match status" value="1"/>
</dbReference>
<dbReference type="SUPFAM" id="SSF56112">
    <property type="entry name" value="Protein kinase-like (PK-like)"/>
    <property type="match status" value="1"/>
</dbReference>
<evidence type="ECO:0000313" key="13">
    <source>
        <dbReference type="Proteomes" id="UP001642409"/>
    </source>
</evidence>
<dbReference type="AlphaFoldDB" id="A0AA86U382"/>
<reference evidence="11" key="1">
    <citation type="submission" date="2023-06" db="EMBL/GenBank/DDBJ databases">
        <authorList>
            <person name="Kurt Z."/>
        </authorList>
    </citation>
    <scope>NUCLEOTIDE SEQUENCE</scope>
</reference>
<sequence length="707" mass="80973">MKSLNYNGRMIKLTKQIGVGSFAYVYDTNTPDFVVKQMRIQNSDQLVQAFKEVQYQTLCAARNNVRIYAVYLEKRQLDIDDGPSAVNNIKLPVYFSLLMEKCEDSVMNLVNQPSFLPQEQITQVLIGTLQGLHAIHSHNIYNRDIKLENLLFRNKNNYTADNVRICDFGSSTSVVFSEQELILNSNLRSVLQSEIQDNTTPQYRAPELIDLLARLPITEKVDIFAFGVLVFRLMYKCFPFTEDTLSNFNAKFQFPDETQKVLMRSKYDEPLNIPKYSLQLKDFVRKCLNKDPRQRPNTQELLQMLGQQISQTVEFGAKFDESFKWEPVQKGAQIALVNKKSKQFKTASTPKKGGLLSSCQAPEAQLGEKEDERFNNGDLCSSGKLETDVFNQIQQEKKLKPTMYVKASKAETKGLLSSSELDWTDMPTQSHSAQPAQKHVQSNLNSSYNQPTQNQQTQPSHQQNNNQFANINPQNAIPPPFLPNIQNEPDEELVNWDSAQQLNADLDFENIQKMISAHAVEFTEFIGDQFWGEWAEDNSPKEDDLLQFEVQVKQSENINENVAENAIEKAVIVKKEEMKVETFAELAKKAKASCCAPISIGNFIKSLVQKRFEDALYLYVFCTKNKEQIEPKAIAEMQQILKENQSMIATDNKNDQKTLLIKQISCILQMCTLEKVEYFMHGLEELNKAFTMLKIDEMQIYKAAKNE</sequence>
<dbReference type="Pfam" id="PF00069">
    <property type="entry name" value="Pkinase"/>
    <property type="match status" value="1"/>
</dbReference>
<dbReference type="PANTHER" id="PTHR22967">
    <property type="entry name" value="SERINE/THREONINE PROTEIN KINASE"/>
    <property type="match status" value="1"/>
</dbReference>
<evidence type="ECO:0000256" key="2">
    <source>
        <dbReference type="ARBA" id="ARBA00022527"/>
    </source>
</evidence>
<dbReference type="SMART" id="SM00220">
    <property type="entry name" value="S_TKc"/>
    <property type="match status" value="1"/>
</dbReference>
<evidence type="ECO:0000313" key="12">
    <source>
        <dbReference type="EMBL" id="CAL6043769.1"/>
    </source>
</evidence>
<dbReference type="GO" id="GO:0004674">
    <property type="term" value="F:protein serine/threonine kinase activity"/>
    <property type="evidence" value="ECO:0007669"/>
    <property type="project" value="UniProtKB-KW"/>
</dbReference>
<dbReference type="EMBL" id="CAXDID020000158">
    <property type="protein sequence ID" value="CAL6043769.1"/>
    <property type="molecule type" value="Genomic_DNA"/>
</dbReference>
<dbReference type="PANTHER" id="PTHR22967:SF57">
    <property type="entry name" value="AUXILIN, ISOFORM A-RELATED"/>
    <property type="match status" value="1"/>
</dbReference>
<evidence type="ECO:0000256" key="7">
    <source>
        <dbReference type="ARBA" id="ARBA00047899"/>
    </source>
</evidence>
<feature type="compositionally biased region" description="Polar residues" evidence="9">
    <location>
        <begin position="422"/>
        <end position="444"/>
    </location>
</feature>
<dbReference type="InterPro" id="IPR000719">
    <property type="entry name" value="Prot_kinase_dom"/>
</dbReference>
<reference evidence="12 13" key="2">
    <citation type="submission" date="2024-07" db="EMBL/GenBank/DDBJ databases">
        <authorList>
            <person name="Akdeniz Z."/>
        </authorList>
    </citation>
    <scope>NUCLEOTIDE SEQUENCE [LARGE SCALE GENOMIC DNA]</scope>
</reference>
<name>A0AA86U382_9EUKA</name>
<evidence type="ECO:0000256" key="5">
    <source>
        <dbReference type="ARBA" id="ARBA00022777"/>
    </source>
</evidence>
<dbReference type="EMBL" id="CATOUU010000657">
    <property type="protein sequence ID" value="CAI9938844.1"/>
    <property type="molecule type" value="Genomic_DNA"/>
</dbReference>
<feature type="region of interest" description="Disordered" evidence="9">
    <location>
        <begin position="347"/>
        <end position="375"/>
    </location>
</feature>
<evidence type="ECO:0000256" key="1">
    <source>
        <dbReference type="ARBA" id="ARBA00012513"/>
    </source>
</evidence>
<proteinExistence type="predicted"/>
<evidence type="ECO:0000256" key="8">
    <source>
        <dbReference type="ARBA" id="ARBA00048679"/>
    </source>
</evidence>
<evidence type="ECO:0000313" key="11">
    <source>
        <dbReference type="EMBL" id="CAI9938844.1"/>
    </source>
</evidence>
<comment type="catalytic activity">
    <reaction evidence="7">
        <text>L-threonyl-[protein] + ATP = O-phospho-L-threonyl-[protein] + ADP + H(+)</text>
        <dbReference type="Rhea" id="RHEA:46608"/>
        <dbReference type="Rhea" id="RHEA-COMP:11060"/>
        <dbReference type="Rhea" id="RHEA-COMP:11605"/>
        <dbReference type="ChEBI" id="CHEBI:15378"/>
        <dbReference type="ChEBI" id="CHEBI:30013"/>
        <dbReference type="ChEBI" id="CHEBI:30616"/>
        <dbReference type="ChEBI" id="CHEBI:61977"/>
        <dbReference type="ChEBI" id="CHEBI:456216"/>
        <dbReference type="EC" id="2.7.11.1"/>
    </reaction>
</comment>
<dbReference type="EC" id="2.7.11.1" evidence="1"/>
<gene>
    <name evidence="11" type="ORF">HINF_LOCUS26489</name>
    <name evidence="12" type="ORF">HINF_LOCUS40234</name>
</gene>
<feature type="compositionally biased region" description="Low complexity" evidence="9">
    <location>
        <begin position="445"/>
        <end position="475"/>
    </location>
</feature>
<feature type="compositionally biased region" description="Basic and acidic residues" evidence="9">
    <location>
        <begin position="366"/>
        <end position="375"/>
    </location>
</feature>
<dbReference type="GO" id="GO:0005524">
    <property type="term" value="F:ATP binding"/>
    <property type="evidence" value="ECO:0007669"/>
    <property type="project" value="UniProtKB-KW"/>
</dbReference>
<dbReference type="PROSITE" id="PS50011">
    <property type="entry name" value="PROTEIN_KINASE_DOM"/>
    <property type="match status" value="1"/>
</dbReference>
<feature type="region of interest" description="Disordered" evidence="9">
    <location>
        <begin position="422"/>
        <end position="487"/>
    </location>
</feature>
<keyword evidence="6" id="KW-0067">ATP-binding</keyword>
<feature type="domain" description="Protein kinase" evidence="10">
    <location>
        <begin position="11"/>
        <end position="313"/>
    </location>
</feature>
<evidence type="ECO:0000256" key="9">
    <source>
        <dbReference type="SAM" id="MobiDB-lite"/>
    </source>
</evidence>
<evidence type="ECO:0000256" key="6">
    <source>
        <dbReference type="ARBA" id="ARBA00022840"/>
    </source>
</evidence>
<dbReference type="GO" id="GO:0005737">
    <property type="term" value="C:cytoplasm"/>
    <property type="evidence" value="ECO:0007669"/>
    <property type="project" value="TreeGrafter"/>
</dbReference>
<comment type="caution">
    <text evidence="11">The sequence shown here is derived from an EMBL/GenBank/DDBJ whole genome shotgun (WGS) entry which is preliminary data.</text>
</comment>
<accession>A0AA86U382</accession>
<evidence type="ECO:0000256" key="4">
    <source>
        <dbReference type="ARBA" id="ARBA00022741"/>
    </source>
</evidence>
<keyword evidence="3" id="KW-0808">Transferase</keyword>
<comment type="catalytic activity">
    <reaction evidence="8">
        <text>L-seryl-[protein] + ATP = O-phospho-L-seryl-[protein] + ADP + H(+)</text>
        <dbReference type="Rhea" id="RHEA:17989"/>
        <dbReference type="Rhea" id="RHEA-COMP:9863"/>
        <dbReference type="Rhea" id="RHEA-COMP:11604"/>
        <dbReference type="ChEBI" id="CHEBI:15378"/>
        <dbReference type="ChEBI" id="CHEBI:29999"/>
        <dbReference type="ChEBI" id="CHEBI:30616"/>
        <dbReference type="ChEBI" id="CHEBI:83421"/>
        <dbReference type="ChEBI" id="CHEBI:456216"/>
        <dbReference type="EC" id="2.7.11.1"/>
    </reaction>
</comment>
<dbReference type="Proteomes" id="UP001642409">
    <property type="component" value="Unassembled WGS sequence"/>
</dbReference>
<keyword evidence="2" id="KW-0723">Serine/threonine-protein kinase</keyword>
<keyword evidence="13" id="KW-1185">Reference proteome</keyword>
<evidence type="ECO:0000256" key="3">
    <source>
        <dbReference type="ARBA" id="ARBA00022679"/>
    </source>
</evidence>
<organism evidence="11">
    <name type="scientific">Hexamita inflata</name>
    <dbReference type="NCBI Taxonomy" id="28002"/>
    <lineage>
        <taxon>Eukaryota</taxon>
        <taxon>Metamonada</taxon>
        <taxon>Diplomonadida</taxon>
        <taxon>Hexamitidae</taxon>
        <taxon>Hexamitinae</taxon>
        <taxon>Hexamita</taxon>
    </lineage>
</organism>
<keyword evidence="5 12" id="KW-0418">Kinase</keyword>
<dbReference type="InterPro" id="IPR011009">
    <property type="entry name" value="Kinase-like_dom_sf"/>
</dbReference>
<keyword evidence="4" id="KW-0547">Nucleotide-binding</keyword>
<protein>
    <recommendedName>
        <fullName evidence="1">non-specific serine/threonine protein kinase</fullName>
        <ecNumber evidence="1">2.7.11.1</ecNumber>
    </recommendedName>
</protein>